<dbReference type="SMART" id="SM00065">
    <property type="entry name" value="GAF"/>
    <property type="match status" value="1"/>
</dbReference>
<comment type="caution">
    <text evidence="2">The sequence shown here is derived from an EMBL/GenBank/DDBJ whole genome shotgun (WGS) entry which is preliminary data.</text>
</comment>
<evidence type="ECO:0000259" key="1">
    <source>
        <dbReference type="SMART" id="SM00065"/>
    </source>
</evidence>
<dbReference type="EMBL" id="JACHXZ010000004">
    <property type="protein sequence ID" value="MBB3169883.1"/>
    <property type="molecule type" value="Genomic_DNA"/>
</dbReference>
<feature type="domain" description="GAF" evidence="1">
    <location>
        <begin position="25"/>
        <end position="167"/>
    </location>
</feature>
<protein>
    <submittedName>
        <fullName evidence="2">GAF domain-containing protein</fullName>
    </submittedName>
</protein>
<dbReference type="Gene3D" id="3.30.450.40">
    <property type="match status" value="1"/>
</dbReference>
<sequence length="177" mass="19852">MFDSSRLDNLEYLIGVTRELSSVKSLDALQELIRKAARKVTQCDGATLVLKDGDQCYYADEDAISPLWKGQRFPAQSCISGWVIEHKQAAVIEDIYCDDRVPYAAYRPTFVRSLAMVPIRQNDPIGAIGNYWAEAHKPTEHEVMLLQALADTVAIAMENIELLNEVAHLRQQLNGTT</sequence>
<name>A0A839UQ24_9GAMM</name>
<proteinExistence type="predicted"/>
<dbReference type="Pfam" id="PF13185">
    <property type="entry name" value="GAF_2"/>
    <property type="match status" value="1"/>
</dbReference>
<gene>
    <name evidence="2" type="ORF">FHS30_003096</name>
</gene>
<organism evidence="2 3">
    <name type="scientific">Simiduia aestuariiviva</name>
    <dbReference type="NCBI Taxonomy" id="1510459"/>
    <lineage>
        <taxon>Bacteria</taxon>
        <taxon>Pseudomonadati</taxon>
        <taxon>Pseudomonadota</taxon>
        <taxon>Gammaproteobacteria</taxon>
        <taxon>Cellvibrionales</taxon>
        <taxon>Cellvibrionaceae</taxon>
        <taxon>Simiduia</taxon>
    </lineage>
</organism>
<dbReference type="SUPFAM" id="SSF55781">
    <property type="entry name" value="GAF domain-like"/>
    <property type="match status" value="1"/>
</dbReference>
<dbReference type="InterPro" id="IPR003018">
    <property type="entry name" value="GAF"/>
</dbReference>
<evidence type="ECO:0000313" key="2">
    <source>
        <dbReference type="EMBL" id="MBB3169883.1"/>
    </source>
</evidence>
<dbReference type="InterPro" id="IPR029016">
    <property type="entry name" value="GAF-like_dom_sf"/>
</dbReference>
<dbReference type="RefSeq" id="WP_221197328.1">
    <property type="nucleotide sequence ID" value="NZ_JACHXZ010000004.1"/>
</dbReference>
<evidence type="ECO:0000313" key="3">
    <source>
        <dbReference type="Proteomes" id="UP000559987"/>
    </source>
</evidence>
<keyword evidence="3" id="KW-1185">Reference proteome</keyword>
<accession>A0A839UQ24</accession>
<dbReference type="AlphaFoldDB" id="A0A839UQ24"/>
<reference evidence="2 3" key="1">
    <citation type="submission" date="2020-08" db="EMBL/GenBank/DDBJ databases">
        <title>Genomic Encyclopedia of Type Strains, Phase III (KMG-III): the genomes of soil and plant-associated and newly described type strains.</title>
        <authorList>
            <person name="Whitman W."/>
        </authorList>
    </citation>
    <scope>NUCLEOTIDE SEQUENCE [LARGE SCALE GENOMIC DNA]</scope>
    <source>
        <strain evidence="2 3">CECT 8571</strain>
    </source>
</reference>
<dbReference type="Proteomes" id="UP000559987">
    <property type="component" value="Unassembled WGS sequence"/>
</dbReference>